<name>A0AAN8PF68_PATCE</name>
<keyword evidence="2" id="KW-1185">Reference proteome</keyword>
<evidence type="ECO:0000313" key="2">
    <source>
        <dbReference type="Proteomes" id="UP001347796"/>
    </source>
</evidence>
<reference evidence="1 2" key="1">
    <citation type="submission" date="2024-01" db="EMBL/GenBank/DDBJ databases">
        <title>The genome of the rayed Mediterranean limpet Patella caerulea (Linnaeus, 1758).</title>
        <authorList>
            <person name="Anh-Thu Weber A."/>
            <person name="Halstead-Nussloch G."/>
        </authorList>
    </citation>
    <scope>NUCLEOTIDE SEQUENCE [LARGE SCALE GENOMIC DNA]</scope>
    <source>
        <strain evidence="1">AATW-2023a</strain>
        <tissue evidence="1">Whole specimen</tissue>
    </source>
</reference>
<accession>A0AAN8PF68</accession>
<protein>
    <submittedName>
        <fullName evidence="1">Uncharacterized protein</fullName>
    </submittedName>
</protein>
<dbReference type="Proteomes" id="UP001347796">
    <property type="component" value="Unassembled WGS sequence"/>
</dbReference>
<sequence>MFIVISIGSGFLNFVQVDICLLFNEEPYFICRKYCSKRSGLGLYEISKENVSITLLHFKDILDPFPLSHFQLGNTRVMVISLKSYPYNSMVYDC</sequence>
<evidence type="ECO:0000313" key="1">
    <source>
        <dbReference type="EMBL" id="KAK6173743.1"/>
    </source>
</evidence>
<dbReference type="AlphaFoldDB" id="A0AAN8PF68"/>
<gene>
    <name evidence="1" type="ORF">SNE40_017147</name>
</gene>
<proteinExistence type="predicted"/>
<organism evidence="1 2">
    <name type="scientific">Patella caerulea</name>
    <name type="common">Rayed Mediterranean limpet</name>
    <dbReference type="NCBI Taxonomy" id="87958"/>
    <lineage>
        <taxon>Eukaryota</taxon>
        <taxon>Metazoa</taxon>
        <taxon>Spiralia</taxon>
        <taxon>Lophotrochozoa</taxon>
        <taxon>Mollusca</taxon>
        <taxon>Gastropoda</taxon>
        <taxon>Patellogastropoda</taxon>
        <taxon>Patelloidea</taxon>
        <taxon>Patellidae</taxon>
        <taxon>Patella</taxon>
    </lineage>
</organism>
<comment type="caution">
    <text evidence="1">The sequence shown here is derived from an EMBL/GenBank/DDBJ whole genome shotgun (WGS) entry which is preliminary data.</text>
</comment>
<dbReference type="EMBL" id="JAZGQO010000011">
    <property type="protein sequence ID" value="KAK6173743.1"/>
    <property type="molecule type" value="Genomic_DNA"/>
</dbReference>